<dbReference type="EMBL" id="CP075864">
    <property type="protein sequence ID" value="QYS92625.1"/>
    <property type="molecule type" value="Genomic_DNA"/>
</dbReference>
<dbReference type="InterPro" id="IPR011008">
    <property type="entry name" value="Dimeric_a/b-barrel"/>
</dbReference>
<evidence type="ECO:0000313" key="2">
    <source>
        <dbReference type="EMBL" id="QYS92625.1"/>
    </source>
</evidence>
<protein>
    <submittedName>
        <fullName evidence="2">Stress-response A/B barrel domain-containing protein</fullName>
    </submittedName>
</protein>
<dbReference type="Proteomes" id="UP000826661">
    <property type="component" value="Chromosome I"/>
</dbReference>
<evidence type="ECO:0000313" key="3">
    <source>
        <dbReference type="Proteomes" id="UP000826661"/>
    </source>
</evidence>
<name>A0A8G0P7V3_9HYPO</name>
<reference evidence="2 3" key="1">
    <citation type="journal article" date="2021" name="BMC Genomics">
        <title>Telomere-to-telomere genome assembly of asparaginase-producing Trichoderma simmonsii.</title>
        <authorList>
            <person name="Chung D."/>
            <person name="Kwon Y.M."/>
            <person name="Yang Y."/>
        </authorList>
    </citation>
    <scope>NUCLEOTIDE SEQUENCE [LARGE SCALE GENOMIC DNA]</scope>
    <source>
        <strain evidence="2 3">GH-Sj1</strain>
    </source>
</reference>
<dbReference type="SUPFAM" id="SSF54909">
    <property type="entry name" value="Dimeric alpha+beta barrel"/>
    <property type="match status" value="1"/>
</dbReference>
<sequence length="98" mass="11167">MPAYRIVLFKLKKDVSEAQVQQFINESKEEGRKVPGVISLEIGPALDMVRTKGYDMGIILQVETPEHLASFAKDARHLRLHELREQITEDSLAFNLAF</sequence>
<dbReference type="AlphaFoldDB" id="A0A8G0P7V3"/>
<dbReference type="Pfam" id="PF07876">
    <property type="entry name" value="Dabb"/>
    <property type="match status" value="1"/>
</dbReference>
<dbReference type="InterPro" id="IPR013097">
    <property type="entry name" value="Dabb"/>
</dbReference>
<evidence type="ECO:0000259" key="1">
    <source>
        <dbReference type="SMART" id="SM00886"/>
    </source>
</evidence>
<proteinExistence type="predicted"/>
<dbReference type="Gene3D" id="3.30.70.100">
    <property type="match status" value="1"/>
</dbReference>
<accession>A0A8G0P7V3</accession>
<dbReference type="SMART" id="SM00886">
    <property type="entry name" value="Dabb"/>
    <property type="match status" value="1"/>
</dbReference>
<organism evidence="2 3">
    <name type="scientific">Trichoderma simmonsii</name>
    <dbReference type="NCBI Taxonomy" id="1491479"/>
    <lineage>
        <taxon>Eukaryota</taxon>
        <taxon>Fungi</taxon>
        <taxon>Dikarya</taxon>
        <taxon>Ascomycota</taxon>
        <taxon>Pezizomycotina</taxon>
        <taxon>Sordariomycetes</taxon>
        <taxon>Hypocreomycetidae</taxon>
        <taxon>Hypocreales</taxon>
        <taxon>Hypocreaceae</taxon>
        <taxon>Trichoderma</taxon>
    </lineage>
</organism>
<gene>
    <name evidence="2" type="ORF">H0G86_000035</name>
</gene>
<feature type="domain" description="Stress-response A/B barrel" evidence="1">
    <location>
        <begin position="3"/>
        <end position="98"/>
    </location>
</feature>
<keyword evidence="3" id="KW-1185">Reference proteome</keyword>